<dbReference type="Pfam" id="PF07690">
    <property type="entry name" value="MFS_1"/>
    <property type="match status" value="1"/>
</dbReference>
<keyword evidence="2 5" id="KW-1133">Transmembrane helix</keyword>
<keyword evidence="8" id="KW-1185">Reference proteome</keyword>
<evidence type="ECO:0000256" key="4">
    <source>
        <dbReference type="SAM" id="MobiDB-lite"/>
    </source>
</evidence>
<name>A0A1E5Q3L7_9PROT</name>
<feature type="compositionally biased region" description="Acidic residues" evidence="4">
    <location>
        <begin position="425"/>
        <end position="439"/>
    </location>
</feature>
<accession>A0A1E5Q3L7</accession>
<dbReference type="PANTHER" id="PTHR23521:SF3">
    <property type="entry name" value="MFS TRANSPORTER"/>
    <property type="match status" value="1"/>
</dbReference>
<feature type="region of interest" description="Disordered" evidence="4">
    <location>
        <begin position="423"/>
        <end position="448"/>
    </location>
</feature>
<feature type="transmembrane region" description="Helical" evidence="5">
    <location>
        <begin position="52"/>
        <end position="75"/>
    </location>
</feature>
<evidence type="ECO:0000256" key="2">
    <source>
        <dbReference type="ARBA" id="ARBA00022989"/>
    </source>
</evidence>
<dbReference type="EMBL" id="MCGG01000078">
    <property type="protein sequence ID" value="OEJ64074.1"/>
    <property type="molecule type" value="Genomic_DNA"/>
</dbReference>
<feature type="domain" description="Major facilitator superfamily (MFS) profile" evidence="6">
    <location>
        <begin position="209"/>
        <end position="448"/>
    </location>
</feature>
<dbReference type="Proteomes" id="UP000095347">
    <property type="component" value="Unassembled WGS sequence"/>
</dbReference>
<comment type="caution">
    <text evidence="7">The sequence shown here is derived from an EMBL/GenBank/DDBJ whole genome shotgun (WGS) entry which is preliminary data.</text>
</comment>
<protein>
    <recommendedName>
        <fullName evidence="6">Major facilitator superfamily (MFS) profile domain-containing protein</fullName>
    </recommendedName>
</protein>
<feature type="transmembrane region" description="Helical" evidence="5">
    <location>
        <begin position="212"/>
        <end position="237"/>
    </location>
</feature>
<evidence type="ECO:0000313" key="7">
    <source>
        <dbReference type="EMBL" id="OEJ64074.1"/>
    </source>
</evidence>
<keyword evidence="1 5" id="KW-0812">Transmembrane</keyword>
<dbReference type="OrthoDB" id="9810614at2"/>
<gene>
    <name evidence="7" type="ORF">BEN30_01325</name>
</gene>
<dbReference type="PROSITE" id="PS50850">
    <property type="entry name" value="MFS"/>
    <property type="match status" value="1"/>
</dbReference>
<evidence type="ECO:0000256" key="1">
    <source>
        <dbReference type="ARBA" id="ARBA00022692"/>
    </source>
</evidence>
<dbReference type="InterPro" id="IPR036259">
    <property type="entry name" value="MFS_trans_sf"/>
</dbReference>
<reference evidence="8" key="1">
    <citation type="submission" date="2016-07" db="EMBL/GenBank/DDBJ databases">
        <authorList>
            <person name="Florea S."/>
            <person name="Webb J.S."/>
            <person name="Jaromczyk J."/>
            <person name="Schardl C.L."/>
        </authorList>
    </citation>
    <scope>NUCLEOTIDE SEQUENCE [LARGE SCALE GENOMIC DNA]</scope>
    <source>
        <strain evidence="8">MV-1</strain>
    </source>
</reference>
<feature type="transmembrane region" description="Helical" evidence="5">
    <location>
        <begin position="334"/>
        <end position="357"/>
    </location>
</feature>
<dbReference type="CDD" id="cd17477">
    <property type="entry name" value="MFS_YcaD_like"/>
    <property type="match status" value="1"/>
</dbReference>
<dbReference type="SUPFAM" id="SSF103473">
    <property type="entry name" value="MFS general substrate transporter"/>
    <property type="match status" value="1"/>
</dbReference>
<dbReference type="InterPro" id="IPR047200">
    <property type="entry name" value="MFS_YcaD-like"/>
</dbReference>
<dbReference type="AlphaFoldDB" id="A0A1E5Q3L7"/>
<evidence type="ECO:0000259" key="6">
    <source>
        <dbReference type="PROSITE" id="PS50850"/>
    </source>
</evidence>
<feature type="transmembrane region" description="Helical" evidence="5">
    <location>
        <begin position="112"/>
        <end position="133"/>
    </location>
</feature>
<feature type="transmembrane region" description="Helical" evidence="5">
    <location>
        <begin position="249"/>
        <end position="267"/>
    </location>
</feature>
<evidence type="ECO:0000313" key="8">
    <source>
        <dbReference type="Proteomes" id="UP000095347"/>
    </source>
</evidence>
<evidence type="ECO:0000256" key="3">
    <source>
        <dbReference type="ARBA" id="ARBA00023136"/>
    </source>
</evidence>
<feature type="transmembrane region" description="Helical" evidence="5">
    <location>
        <begin position="145"/>
        <end position="168"/>
    </location>
</feature>
<feature type="transmembrane region" description="Helical" evidence="5">
    <location>
        <begin position="12"/>
        <end position="32"/>
    </location>
</feature>
<dbReference type="InterPro" id="IPR011701">
    <property type="entry name" value="MFS"/>
</dbReference>
<keyword evidence="3 5" id="KW-0472">Membrane</keyword>
<feature type="transmembrane region" description="Helical" evidence="5">
    <location>
        <begin position="369"/>
        <end position="386"/>
    </location>
</feature>
<dbReference type="RefSeq" id="WP_069959421.1">
    <property type="nucleotide sequence ID" value="NZ_MCGG01000078.1"/>
</dbReference>
<sequence>MFLSTDLEHKLSTSIVATIFTISALLLAVFGMNLGFGLQATLLGVRAGMEDFALPMIGAIMALYYVGYIGGSLYGPRLINRVGHIRTFAAFASAASAVALIHAMIVEPWTWMALRAMTGFFLAGMIIVSESWLNHAASNTNRGSVLSTYMIVTLGASALGQLLLNVAPPRGTELFILVSILISLCLVPLTVTRREVPLPVPTPPMSIKRLFAISPTGVVGCLATGLISGSFWGMGAVYAQQSGMTTPEISVFMAIVVLGGIITQWPLGFLSDRIDRRTVMIIISLAIAGASFALSFADHMSSLQRLGAGALFGMAAFPLYAISNAHVNDQVKSMDFVSASSTLLVVYGLGAVSGPMISSTAMAEYGPGGLFYYTAVIAVGLSLFTLHRKWVGQAVAADDKEQFVAVPKTSQVAMVMVAAAVSEENNSDDAPDGGSDDGSNDGPEAPLS</sequence>
<evidence type="ECO:0000256" key="5">
    <source>
        <dbReference type="SAM" id="Phobius"/>
    </source>
</evidence>
<feature type="transmembrane region" description="Helical" evidence="5">
    <location>
        <begin position="279"/>
        <end position="297"/>
    </location>
</feature>
<dbReference type="Gene3D" id="1.20.1250.20">
    <property type="entry name" value="MFS general substrate transporter like domains"/>
    <property type="match status" value="2"/>
</dbReference>
<dbReference type="STRING" id="28181.BEN30_01325"/>
<feature type="transmembrane region" description="Helical" evidence="5">
    <location>
        <begin position="303"/>
        <end position="322"/>
    </location>
</feature>
<proteinExistence type="predicted"/>
<dbReference type="GO" id="GO:0005886">
    <property type="term" value="C:plasma membrane"/>
    <property type="evidence" value="ECO:0007669"/>
    <property type="project" value="TreeGrafter"/>
</dbReference>
<dbReference type="InterPro" id="IPR020846">
    <property type="entry name" value="MFS_dom"/>
</dbReference>
<feature type="transmembrane region" description="Helical" evidence="5">
    <location>
        <begin position="87"/>
        <end position="106"/>
    </location>
</feature>
<organism evidence="7 8">
    <name type="scientific">Magnetovibrio blakemorei</name>
    <dbReference type="NCBI Taxonomy" id="28181"/>
    <lineage>
        <taxon>Bacteria</taxon>
        <taxon>Pseudomonadati</taxon>
        <taxon>Pseudomonadota</taxon>
        <taxon>Alphaproteobacteria</taxon>
        <taxon>Rhodospirillales</taxon>
        <taxon>Magnetovibrionaceae</taxon>
        <taxon>Magnetovibrio</taxon>
    </lineage>
</organism>
<dbReference type="PANTHER" id="PTHR23521">
    <property type="entry name" value="TRANSPORTER MFS SUPERFAMILY"/>
    <property type="match status" value="1"/>
</dbReference>
<dbReference type="GO" id="GO:0022857">
    <property type="term" value="F:transmembrane transporter activity"/>
    <property type="evidence" value="ECO:0007669"/>
    <property type="project" value="InterPro"/>
</dbReference>
<feature type="transmembrane region" description="Helical" evidence="5">
    <location>
        <begin position="174"/>
        <end position="191"/>
    </location>
</feature>